<evidence type="ECO:0000259" key="7">
    <source>
        <dbReference type="PROSITE" id="PS50888"/>
    </source>
</evidence>
<feature type="compositionally biased region" description="Low complexity" evidence="6">
    <location>
        <begin position="196"/>
        <end position="209"/>
    </location>
</feature>
<dbReference type="PANTHER" id="PTHR15741">
    <property type="entry name" value="BASIC HELIX-LOOP-HELIX ZIP TRANSCRIPTION FACTOR"/>
    <property type="match status" value="1"/>
</dbReference>
<dbReference type="AlphaFoldDB" id="A0A5C3KTN7"/>
<feature type="domain" description="BHLH" evidence="7">
    <location>
        <begin position="272"/>
        <end position="374"/>
    </location>
</feature>
<evidence type="ECO:0000256" key="1">
    <source>
        <dbReference type="ARBA" id="ARBA00004123"/>
    </source>
</evidence>
<comment type="subcellular location">
    <subcellularLocation>
        <location evidence="1">Nucleus</location>
    </subcellularLocation>
</comment>
<keyword evidence="5" id="KW-0539">Nucleus</keyword>
<feature type="compositionally biased region" description="Basic and acidic residues" evidence="6">
    <location>
        <begin position="444"/>
        <end position="458"/>
    </location>
</feature>
<evidence type="ECO:0000256" key="3">
    <source>
        <dbReference type="ARBA" id="ARBA00023125"/>
    </source>
</evidence>
<evidence type="ECO:0000256" key="4">
    <source>
        <dbReference type="ARBA" id="ARBA00023163"/>
    </source>
</evidence>
<dbReference type="GO" id="GO:0000981">
    <property type="term" value="F:DNA-binding transcription factor activity, RNA polymerase II-specific"/>
    <property type="evidence" value="ECO:0007669"/>
    <property type="project" value="TreeGrafter"/>
</dbReference>
<feature type="region of interest" description="Disordered" evidence="6">
    <location>
        <begin position="158"/>
        <end position="291"/>
    </location>
</feature>
<dbReference type="GO" id="GO:0005634">
    <property type="term" value="C:nucleus"/>
    <property type="evidence" value="ECO:0007669"/>
    <property type="project" value="UniProtKB-SubCell"/>
</dbReference>
<feature type="region of interest" description="Disordered" evidence="6">
    <location>
        <begin position="316"/>
        <end position="362"/>
    </location>
</feature>
<feature type="compositionally biased region" description="Acidic residues" evidence="6">
    <location>
        <begin position="421"/>
        <end position="437"/>
    </location>
</feature>
<feature type="compositionally biased region" description="Polar residues" evidence="6">
    <location>
        <begin position="164"/>
        <end position="178"/>
    </location>
</feature>
<proteinExistence type="predicted"/>
<gene>
    <name evidence="8" type="ORF">FA15DRAFT_620591</name>
</gene>
<dbReference type="PANTHER" id="PTHR15741:SF27">
    <property type="entry name" value="TRANSCRIPTION FACTOR AP-4"/>
    <property type="match status" value="1"/>
</dbReference>
<evidence type="ECO:0000313" key="9">
    <source>
        <dbReference type="Proteomes" id="UP000307440"/>
    </source>
</evidence>
<feature type="compositionally biased region" description="Basic and acidic residues" evidence="6">
    <location>
        <begin position="407"/>
        <end position="420"/>
    </location>
</feature>
<feature type="compositionally biased region" description="Pro residues" evidence="6">
    <location>
        <begin position="394"/>
        <end position="404"/>
    </location>
</feature>
<feature type="compositionally biased region" description="Low complexity" evidence="6">
    <location>
        <begin position="248"/>
        <end position="265"/>
    </location>
</feature>
<dbReference type="EMBL" id="ML210215">
    <property type="protein sequence ID" value="TFK23637.1"/>
    <property type="molecule type" value="Genomic_DNA"/>
</dbReference>
<dbReference type="PROSITE" id="PS50888">
    <property type="entry name" value="BHLH"/>
    <property type="match status" value="1"/>
</dbReference>
<feature type="compositionally biased region" description="Basic and acidic residues" evidence="6">
    <location>
        <begin position="340"/>
        <end position="357"/>
    </location>
</feature>
<name>A0A5C3KTN7_COPMA</name>
<feature type="compositionally biased region" description="Pro residues" evidence="6">
    <location>
        <begin position="229"/>
        <end position="241"/>
    </location>
</feature>
<keyword evidence="4" id="KW-0804">Transcription</keyword>
<keyword evidence="2" id="KW-0805">Transcription regulation</keyword>
<feature type="compositionally biased region" description="Polar residues" evidence="6">
    <location>
        <begin position="269"/>
        <end position="279"/>
    </location>
</feature>
<evidence type="ECO:0000256" key="2">
    <source>
        <dbReference type="ARBA" id="ARBA00023015"/>
    </source>
</evidence>
<feature type="compositionally biased region" description="Pro residues" evidence="6">
    <location>
        <begin position="186"/>
        <end position="195"/>
    </location>
</feature>
<dbReference type="GO" id="GO:0046983">
    <property type="term" value="F:protein dimerization activity"/>
    <property type="evidence" value="ECO:0007669"/>
    <property type="project" value="InterPro"/>
</dbReference>
<feature type="compositionally biased region" description="Low complexity" evidence="6">
    <location>
        <begin position="217"/>
        <end position="228"/>
    </location>
</feature>
<accession>A0A5C3KTN7</accession>
<keyword evidence="3" id="KW-0238">DNA-binding</keyword>
<evidence type="ECO:0000256" key="6">
    <source>
        <dbReference type="SAM" id="MobiDB-lite"/>
    </source>
</evidence>
<organism evidence="8 9">
    <name type="scientific">Coprinopsis marcescibilis</name>
    <name type="common">Agaric fungus</name>
    <name type="synonym">Psathyrella marcescibilis</name>
    <dbReference type="NCBI Taxonomy" id="230819"/>
    <lineage>
        <taxon>Eukaryota</taxon>
        <taxon>Fungi</taxon>
        <taxon>Dikarya</taxon>
        <taxon>Basidiomycota</taxon>
        <taxon>Agaricomycotina</taxon>
        <taxon>Agaricomycetes</taxon>
        <taxon>Agaricomycetidae</taxon>
        <taxon>Agaricales</taxon>
        <taxon>Agaricineae</taxon>
        <taxon>Psathyrellaceae</taxon>
        <taxon>Coprinopsis</taxon>
    </lineage>
</organism>
<protein>
    <recommendedName>
        <fullName evidence="7">BHLH domain-containing protein</fullName>
    </recommendedName>
</protein>
<dbReference type="SUPFAM" id="SSF47459">
    <property type="entry name" value="HLH, helix-loop-helix DNA-binding domain"/>
    <property type="match status" value="1"/>
</dbReference>
<evidence type="ECO:0000256" key="5">
    <source>
        <dbReference type="ARBA" id="ARBA00023242"/>
    </source>
</evidence>
<dbReference type="InterPro" id="IPR011598">
    <property type="entry name" value="bHLH_dom"/>
</dbReference>
<dbReference type="InterPro" id="IPR036638">
    <property type="entry name" value="HLH_DNA-bd_sf"/>
</dbReference>
<reference evidence="8 9" key="1">
    <citation type="journal article" date="2019" name="Nat. Ecol. Evol.">
        <title>Megaphylogeny resolves global patterns of mushroom evolution.</title>
        <authorList>
            <person name="Varga T."/>
            <person name="Krizsan K."/>
            <person name="Foldi C."/>
            <person name="Dima B."/>
            <person name="Sanchez-Garcia M."/>
            <person name="Sanchez-Ramirez S."/>
            <person name="Szollosi G.J."/>
            <person name="Szarkandi J.G."/>
            <person name="Papp V."/>
            <person name="Albert L."/>
            <person name="Andreopoulos W."/>
            <person name="Angelini C."/>
            <person name="Antonin V."/>
            <person name="Barry K.W."/>
            <person name="Bougher N.L."/>
            <person name="Buchanan P."/>
            <person name="Buyck B."/>
            <person name="Bense V."/>
            <person name="Catcheside P."/>
            <person name="Chovatia M."/>
            <person name="Cooper J."/>
            <person name="Damon W."/>
            <person name="Desjardin D."/>
            <person name="Finy P."/>
            <person name="Geml J."/>
            <person name="Haridas S."/>
            <person name="Hughes K."/>
            <person name="Justo A."/>
            <person name="Karasinski D."/>
            <person name="Kautmanova I."/>
            <person name="Kiss B."/>
            <person name="Kocsube S."/>
            <person name="Kotiranta H."/>
            <person name="LaButti K.M."/>
            <person name="Lechner B.E."/>
            <person name="Liimatainen K."/>
            <person name="Lipzen A."/>
            <person name="Lukacs Z."/>
            <person name="Mihaltcheva S."/>
            <person name="Morgado L.N."/>
            <person name="Niskanen T."/>
            <person name="Noordeloos M.E."/>
            <person name="Ohm R.A."/>
            <person name="Ortiz-Santana B."/>
            <person name="Ovrebo C."/>
            <person name="Racz N."/>
            <person name="Riley R."/>
            <person name="Savchenko A."/>
            <person name="Shiryaev A."/>
            <person name="Soop K."/>
            <person name="Spirin V."/>
            <person name="Szebenyi C."/>
            <person name="Tomsovsky M."/>
            <person name="Tulloss R.E."/>
            <person name="Uehling J."/>
            <person name="Grigoriev I.V."/>
            <person name="Vagvolgyi C."/>
            <person name="Papp T."/>
            <person name="Martin F.M."/>
            <person name="Miettinen O."/>
            <person name="Hibbett D.S."/>
            <person name="Nagy L.G."/>
        </authorList>
    </citation>
    <scope>NUCLEOTIDE SEQUENCE [LARGE SCALE GENOMIC DNA]</scope>
    <source>
        <strain evidence="8 9">CBS 121175</strain>
    </source>
</reference>
<dbReference type="Gene3D" id="4.10.280.10">
    <property type="entry name" value="Helix-loop-helix DNA-binding domain"/>
    <property type="match status" value="1"/>
</dbReference>
<sequence>METLLTPAESLALQSFLTSVDPSQPPPDWATYASQFAPDSLRRDPDDMPMDMSVSHDNDLTKATKDLMSLDNAWLDHGMIMDHNPQQHQQHTNVYNHLGHMQFANHGLHLSPGPAQLSRFPTAHEPFPFLNNKSSLPQTLPYPYQQSFLPDRIHHQPNAHHSQEFQSLPQLNGGSDSAFTAFGNPHPQPHHPQPPLTHSHSQSSATSSAPAKRPIRPSSATSGASSSSTPPPSANGQPPPTNKRAIASHARSSSQPTPSSNPSKPALLSPSQKKANHIQSEQKRRANIRRGYEALCDTVPALREAIREEEEEARVAAFTGASGMPNGKGKATSKKRTKKKDGDGESARDKIDGRAGPRSENVVLSKTIDYINELLCEKAALAERLQRGRAMLPPGHPVQTPPSNPLWEREWKGGEGKGDVEGEDEDSDEGDDNEEDGSSQTNKTSEKGSRRKDKGAEQ</sequence>
<dbReference type="STRING" id="230819.A0A5C3KTN7"/>
<dbReference type="Proteomes" id="UP000307440">
    <property type="component" value="Unassembled WGS sequence"/>
</dbReference>
<feature type="region of interest" description="Disordered" evidence="6">
    <location>
        <begin position="391"/>
        <end position="458"/>
    </location>
</feature>
<dbReference type="OrthoDB" id="5778525at2759"/>
<dbReference type="InterPro" id="IPR052207">
    <property type="entry name" value="Max-like/E-box_TFs"/>
</dbReference>
<dbReference type="GO" id="GO:0000978">
    <property type="term" value="F:RNA polymerase II cis-regulatory region sequence-specific DNA binding"/>
    <property type="evidence" value="ECO:0007669"/>
    <property type="project" value="TreeGrafter"/>
</dbReference>
<keyword evidence="9" id="KW-1185">Reference proteome</keyword>
<evidence type="ECO:0000313" key="8">
    <source>
        <dbReference type="EMBL" id="TFK23637.1"/>
    </source>
</evidence>